<keyword evidence="1" id="KW-0560">Oxidoreductase</keyword>
<feature type="domain" description="Luciferase-like" evidence="4">
    <location>
        <begin position="34"/>
        <end position="329"/>
    </location>
</feature>
<feature type="region of interest" description="Disordered" evidence="3">
    <location>
        <begin position="1"/>
        <end position="22"/>
    </location>
</feature>
<evidence type="ECO:0000259" key="4">
    <source>
        <dbReference type="Pfam" id="PF00296"/>
    </source>
</evidence>
<keyword evidence="2" id="KW-0503">Monooxygenase</keyword>
<gene>
    <name evidence="5" type="ORF">CLV46_0008</name>
</gene>
<dbReference type="GO" id="GO:0004497">
    <property type="term" value="F:monooxygenase activity"/>
    <property type="evidence" value="ECO:0007669"/>
    <property type="project" value="UniProtKB-KW"/>
</dbReference>
<organism evidence="5 6">
    <name type="scientific">Diaminobutyricimonas aerilata</name>
    <dbReference type="NCBI Taxonomy" id="1162967"/>
    <lineage>
        <taxon>Bacteria</taxon>
        <taxon>Bacillati</taxon>
        <taxon>Actinomycetota</taxon>
        <taxon>Actinomycetes</taxon>
        <taxon>Micrococcales</taxon>
        <taxon>Microbacteriaceae</taxon>
        <taxon>Diaminobutyricimonas</taxon>
    </lineage>
</organism>
<dbReference type="PANTHER" id="PTHR30137">
    <property type="entry name" value="LUCIFERASE-LIKE MONOOXYGENASE"/>
    <property type="match status" value="1"/>
</dbReference>
<dbReference type="EMBL" id="PGFF01000001">
    <property type="protein sequence ID" value="PJJ70487.1"/>
    <property type="molecule type" value="Genomic_DNA"/>
</dbReference>
<evidence type="ECO:0000256" key="1">
    <source>
        <dbReference type="ARBA" id="ARBA00023002"/>
    </source>
</evidence>
<protein>
    <submittedName>
        <fullName evidence="5">Putative LLM family oxidoreductase</fullName>
    </submittedName>
</protein>
<dbReference type="Gene3D" id="3.20.20.30">
    <property type="entry name" value="Luciferase-like domain"/>
    <property type="match status" value="1"/>
</dbReference>
<proteinExistence type="predicted"/>
<dbReference type="InterPro" id="IPR011251">
    <property type="entry name" value="Luciferase-like_dom"/>
</dbReference>
<evidence type="ECO:0000313" key="5">
    <source>
        <dbReference type="EMBL" id="PJJ70487.1"/>
    </source>
</evidence>
<sequence length="372" mass="40125">MSNPWSQDSALSTRAEPRVADPAPGGLHFGIGTFAFQTADDDGSPTPGPQVLRDVVAEAVAAERAGLDSFGIAEHYRPGMMDSAAPVVLGAIASRTTTLRLGTAVTVLSTQDPVRVYNEYATLDAVSDGRAQLIVGRGSAIESFPLFGFRLADYEQLFEEKLDLLMRLLREQPVTWSGRFRSPLVDQVLEPSVAPGAIPVWVGVGGSPQSVVRAARFGLPLMLGIIGGSIERFGPLVDLYRRTMQTLGQAEQPVGMHVHGFIADTDDEAIERFWPVWSGMMNAEAPKRGWAPFRRDRYDAEVAAGSLVVGSPETVARQVAAGMRTLGATRFDFVAAASRMPHKDKRENIERFGLEVVPHVRTLLADTATGVA</sequence>
<reference evidence="5 6" key="1">
    <citation type="submission" date="2017-11" db="EMBL/GenBank/DDBJ databases">
        <title>Genomic Encyclopedia of Archaeal and Bacterial Type Strains, Phase II (KMG-II): From Individual Species to Whole Genera.</title>
        <authorList>
            <person name="Goeker M."/>
        </authorList>
    </citation>
    <scope>NUCLEOTIDE SEQUENCE [LARGE SCALE GENOMIC DNA]</scope>
    <source>
        <strain evidence="5 6">DSM 27393</strain>
    </source>
</reference>
<accession>A0A2M9CF42</accession>
<comment type="caution">
    <text evidence="5">The sequence shown here is derived from an EMBL/GenBank/DDBJ whole genome shotgun (WGS) entry which is preliminary data.</text>
</comment>
<keyword evidence="6" id="KW-1185">Reference proteome</keyword>
<dbReference type="InterPro" id="IPR036661">
    <property type="entry name" value="Luciferase-like_sf"/>
</dbReference>
<dbReference type="AlphaFoldDB" id="A0A2M9CF42"/>
<dbReference type="Proteomes" id="UP000228758">
    <property type="component" value="Unassembled WGS sequence"/>
</dbReference>
<dbReference type="RefSeq" id="WP_100362904.1">
    <property type="nucleotide sequence ID" value="NZ_PGFF01000001.1"/>
</dbReference>
<name>A0A2M9CF42_9MICO</name>
<dbReference type="PANTHER" id="PTHR30137:SF8">
    <property type="entry name" value="BLR5498 PROTEIN"/>
    <property type="match status" value="1"/>
</dbReference>
<feature type="compositionally biased region" description="Polar residues" evidence="3">
    <location>
        <begin position="1"/>
        <end position="12"/>
    </location>
</feature>
<dbReference type="InterPro" id="IPR050766">
    <property type="entry name" value="Bact_Lucif_Oxidored"/>
</dbReference>
<dbReference type="OrthoDB" id="9776438at2"/>
<evidence type="ECO:0000313" key="6">
    <source>
        <dbReference type="Proteomes" id="UP000228758"/>
    </source>
</evidence>
<evidence type="ECO:0000256" key="2">
    <source>
        <dbReference type="ARBA" id="ARBA00023033"/>
    </source>
</evidence>
<dbReference type="GO" id="GO:0005829">
    <property type="term" value="C:cytosol"/>
    <property type="evidence" value="ECO:0007669"/>
    <property type="project" value="TreeGrafter"/>
</dbReference>
<dbReference type="SUPFAM" id="SSF51679">
    <property type="entry name" value="Bacterial luciferase-like"/>
    <property type="match status" value="1"/>
</dbReference>
<dbReference type="Pfam" id="PF00296">
    <property type="entry name" value="Bac_luciferase"/>
    <property type="match status" value="1"/>
</dbReference>
<evidence type="ECO:0000256" key="3">
    <source>
        <dbReference type="SAM" id="MobiDB-lite"/>
    </source>
</evidence>
<dbReference type="GO" id="GO:0016705">
    <property type="term" value="F:oxidoreductase activity, acting on paired donors, with incorporation or reduction of molecular oxygen"/>
    <property type="evidence" value="ECO:0007669"/>
    <property type="project" value="InterPro"/>
</dbReference>